<accession>A0ABV9FG41</accession>
<name>A0ABV9FG41_9BACL</name>
<evidence type="ECO:0000313" key="6">
    <source>
        <dbReference type="Proteomes" id="UP001596028"/>
    </source>
</evidence>
<dbReference type="SUPFAM" id="SSF50370">
    <property type="entry name" value="Ricin B-like lectins"/>
    <property type="match status" value="1"/>
</dbReference>
<evidence type="ECO:0000313" key="5">
    <source>
        <dbReference type="EMBL" id="MFC4600178.1"/>
    </source>
</evidence>
<dbReference type="InterPro" id="IPR052159">
    <property type="entry name" value="Competence_DNA_uptake"/>
</dbReference>
<keyword evidence="6" id="KW-1185">Reference proteome</keyword>
<dbReference type="RefSeq" id="WP_378099047.1">
    <property type="nucleotide sequence ID" value="NZ_JBHSEP010000014.1"/>
</dbReference>
<dbReference type="InterPro" id="IPR036866">
    <property type="entry name" value="RibonucZ/Hydroxyglut_hydro"/>
</dbReference>
<comment type="caution">
    <text evidence="5">The sequence shown here is derived from an EMBL/GenBank/DDBJ whole genome shotgun (WGS) entry which is preliminary data.</text>
</comment>
<dbReference type="Pfam" id="PF00753">
    <property type="entry name" value="Lactamase_B"/>
    <property type="match status" value="1"/>
</dbReference>
<dbReference type="SUPFAM" id="SSF56281">
    <property type="entry name" value="Metallo-hydrolase/oxidoreductase"/>
    <property type="match status" value="1"/>
</dbReference>
<dbReference type="InterPro" id="IPR035681">
    <property type="entry name" value="ComA-like_MBL"/>
</dbReference>
<evidence type="ECO:0000259" key="4">
    <source>
        <dbReference type="SMART" id="SM00849"/>
    </source>
</evidence>
<dbReference type="PANTHER" id="PTHR30619">
    <property type="entry name" value="DNA INTERNALIZATION/COMPETENCE PROTEIN COMEC/REC2"/>
    <property type="match status" value="1"/>
</dbReference>
<dbReference type="Proteomes" id="UP001596028">
    <property type="component" value="Unassembled WGS sequence"/>
</dbReference>
<dbReference type="PANTHER" id="PTHR30619:SF1">
    <property type="entry name" value="RECOMBINATION PROTEIN 2"/>
    <property type="match status" value="1"/>
</dbReference>
<gene>
    <name evidence="5" type="ORF">ACFO3S_18165</name>
</gene>
<dbReference type="Gene3D" id="2.80.10.50">
    <property type="match status" value="1"/>
</dbReference>
<sequence>MKSKACRIVLGILLILALTVPSTFVFPQAASATAGMLKVHMLSQDDGRNDSFIFELPNGEAMVVDNQNGSALVSKLNSLGIDSVKYVVGTHQHVDHIGGLDHFLNSGFPIDNTKIYYPDGAIHRTNAEYANLKKAADNRNLTIEYLWDNEYIVNTTYDNKPLIVKAIGPLYWRVNGGSNDYTNVNDASLILKITYGTQSILMMGDAKSLTESDLMTYRNSELNGIQVLKVGHHGIKDVDQWPASGAFLDRLGVTKALITNGTHDIAVTVVDTLQARNIPYWTTGQYGAKGPDVTLSTDGASDWTTASDAYWKPGDTGTTYYFIEHEGSPTNTNGLRRFYNDTPIGSDVALSDSQWGGYHLRWQLIDAGDGYYYIQNMRFGTRLYSTTDGSDVYQAAGTTTSDNVKWKITDYDGTWKFIDNKANGYRLHSKAQENWLVRLTSSTYTNSNVQWKLVPVPLGS</sequence>
<dbReference type="CDD" id="cd07731">
    <property type="entry name" value="ComA-like_MBL-fold"/>
    <property type="match status" value="1"/>
</dbReference>
<feature type="domain" description="Metallo-beta-lactamase" evidence="4">
    <location>
        <begin position="48"/>
        <end position="263"/>
    </location>
</feature>
<reference evidence="6" key="1">
    <citation type="journal article" date="2019" name="Int. J. Syst. Evol. Microbiol.">
        <title>The Global Catalogue of Microorganisms (GCM) 10K type strain sequencing project: providing services to taxonomists for standard genome sequencing and annotation.</title>
        <authorList>
            <consortium name="The Broad Institute Genomics Platform"/>
            <consortium name="The Broad Institute Genome Sequencing Center for Infectious Disease"/>
            <person name="Wu L."/>
            <person name="Ma J."/>
        </authorList>
    </citation>
    <scope>NUCLEOTIDE SEQUENCE [LARGE SCALE GENOMIC DNA]</scope>
    <source>
        <strain evidence="6">CCUG 49571</strain>
    </source>
</reference>
<comment type="catalytic activity">
    <reaction evidence="1">
        <text>3',5'-cyclic CMP + H2O = CMP + H(+)</text>
        <dbReference type="Rhea" id="RHEA:72675"/>
        <dbReference type="ChEBI" id="CHEBI:15377"/>
        <dbReference type="ChEBI" id="CHEBI:15378"/>
        <dbReference type="ChEBI" id="CHEBI:58003"/>
        <dbReference type="ChEBI" id="CHEBI:60377"/>
    </reaction>
    <physiologicalReaction direction="left-to-right" evidence="1">
        <dbReference type="Rhea" id="RHEA:72676"/>
    </physiologicalReaction>
</comment>
<dbReference type="InterPro" id="IPR035992">
    <property type="entry name" value="Ricin_B-like_lectins"/>
</dbReference>
<comment type="catalytic activity">
    <reaction evidence="3">
        <text>3',5'-cyclic UMP + H2O = UMP + H(+)</text>
        <dbReference type="Rhea" id="RHEA:70575"/>
        <dbReference type="ChEBI" id="CHEBI:15377"/>
        <dbReference type="ChEBI" id="CHEBI:15378"/>
        <dbReference type="ChEBI" id="CHEBI:57865"/>
        <dbReference type="ChEBI" id="CHEBI:184387"/>
    </reaction>
    <physiologicalReaction direction="left-to-right" evidence="3">
        <dbReference type="Rhea" id="RHEA:70576"/>
    </physiologicalReaction>
</comment>
<comment type="function">
    <text evidence="2">Counteracts the endogenous Pycsar antiviral defense system. Phosphodiesterase that enables metal-dependent hydrolysis of host cyclic nucleotide Pycsar defense signals such as cCMP and cUMP.</text>
</comment>
<evidence type="ECO:0000256" key="2">
    <source>
        <dbReference type="ARBA" id="ARBA00034301"/>
    </source>
</evidence>
<protein>
    <submittedName>
        <fullName evidence="5">MBL fold metallo-hydrolase</fullName>
    </submittedName>
</protein>
<dbReference type="EMBL" id="JBHSEP010000014">
    <property type="protein sequence ID" value="MFC4600178.1"/>
    <property type="molecule type" value="Genomic_DNA"/>
</dbReference>
<dbReference type="InterPro" id="IPR001279">
    <property type="entry name" value="Metallo-B-lactamas"/>
</dbReference>
<organism evidence="5 6">
    <name type="scientific">Cohnella hongkongensis</name>
    <dbReference type="NCBI Taxonomy" id="178337"/>
    <lineage>
        <taxon>Bacteria</taxon>
        <taxon>Bacillati</taxon>
        <taxon>Bacillota</taxon>
        <taxon>Bacilli</taxon>
        <taxon>Bacillales</taxon>
        <taxon>Paenibacillaceae</taxon>
        <taxon>Cohnella</taxon>
    </lineage>
</organism>
<evidence type="ECO:0000256" key="1">
    <source>
        <dbReference type="ARBA" id="ARBA00034221"/>
    </source>
</evidence>
<proteinExistence type="predicted"/>
<dbReference type="SMART" id="SM00849">
    <property type="entry name" value="Lactamase_B"/>
    <property type="match status" value="1"/>
</dbReference>
<dbReference type="Gene3D" id="3.60.15.10">
    <property type="entry name" value="Ribonuclease Z/Hydroxyacylglutathione hydrolase-like"/>
    <property type="match status" value="1"/>
</dbReference>
<dbReference type="CDD" id="cd00161">
    <property type="entry name" value="beta-trefoil_Ricin-like"/>
    <property type="match status" value="1"/>
</dbReference>
<evidence type="ECO:0000256" key="3">
    <source>
        <dbReference type="ARBA" id="ARBA00048505"/>
    </source>
</evidence>